<protein>
    <submittedName>
        <fullName evidence="1">Uncharacterized protein</fullName>
    </submittedName>
</protein>
<proteinExistence type="predicted"/>
<dbReference type="EMBL" id="SNRW01000454">
    <property type="protein sequence ID" value="KAA6401047.1"/>
    <property type="molecule type" value="Genomic_DNA"/>
</dbReference>
<name>A0A5J4X159_9EUKA</name>
<comment type="caution">
    <text evidence="1">The sequence shown here is derived from an EMBL/GenBank/DDBJ whole genome shotgun (WGS) entry which is preliminary data.</text>
</comment>
<evidence type="ECO:0000313" key="2">
    <source>
        <dbReference type="Proteomes" id="UP000324800"/>
    </source>
</evidence>
<sequence>MTTAFQQLGLTLPEDMFATKKNAKYTIYFSPSQEDVATGTGGLQAVWSNKTIFINPPLTLMGKVVQQLRIVSNCTAVVIAMVWPNQ</sequence>
<reference evidence="1 2" key="1">
    <citation type="submission" date="2019-03" db="EMBL/GenBank/DDBJ databases">
        <title>Single cell metagenomics reveals metabolic interactions within the superorganism composed of flagellate Streblomastix strix and complex community of Bacteroidetes bacteria on its surface.</title>
        <authorList>
            <person name="Treitli S.C."/>
            <person name="Kolisko M."/>
            <person name="Husnik F."/>
            <person name="Keeling P."/>
            <person name="Hampl V."/>
        </authorList>
    </citation>
    <scope>NUCLEOTIDE SEQUENCE [LARGE SCALE GENOMIC DNA]</scope>
    <source>
        <strain evidence="1">ST1C</strain>
    </source>
</reference>
<organism evidence="1 2">
    <name type="scientific">Streblomastix strix</name>
    <dbReference type="NCBI Taxonomy" id="222440"/>
    <lineage>
        <taxon>Eukaryota</taxon>
        <taxon>Metamonada</taxon>
        <taxon>Preaxostyla</taxon>
        <taxon>Oxymonadida</taxon>
        <taxon>Streblomastigidae</taxon>
        <taxon>Streblomastix</taxon>
    </lineage>
</organism>
<dbReference type="AlphaFoldDB" id="A0A5J4X159"/>
<evidence type="ECO:0000313" key="1">
    <source>
        <dbReference type="EMBL" id="KAA6401047.1"/>
    </source>
</evidence>
<dbReference type="Proteomes" id="UP000324800">
    <property type="component" value="Unassembled WGS sequence"/>
</dbReference>
<accession>A0A5J4X159</accession>
<gene>
    <name evidence="1" type="ORF">EZS28_003426</name>
</gene>